<gene>
    <name evidence="2" type="ORF">MENT_LOCUS42816</name>
</gene>
<sequence length="298" mass="33255">MAGVFYIFKLLLFTIILIFLFSIILIVQATISKDFSNFIIKEYGEEVEKLIARRDLGFGGSFGGGQENEENNRISKRRPIIFVHGLTNVAGTYEYIRRYFLTKGYNNSELYATTYSYGVKKFLKDKMECRHITQIRLLIEAVSSYKKSNIDVVAFSMGSPMARKAILGGICVDIGQYLGQPLTSLVHTFIGVAGANRDAEPLCKLLSWAEPCNQINGISCNSAFLRDINSVVGYEAFSRISTIRSIDDTIVGNIACDGQSVSSINGQNDEIVLKGYSHPMIIYATQDIIYRIIQGLKN</sequence>
<organism evidence="2 3">
    <name type="scientific">Meloidogyne enterolobii</name>
    <name type="common">Root-knot nematode worm</name>
    <name type="synonym">Meloidogyne mayaguensis</name>
    <dbReference type="NCBI Taxonomy" id="390850"/>
    <lineage>
        <taxon>Eukaryota</taxon>
        <taxon>Metazoa</taxon>
        <taxon>Ecdysozoa</taxon>
        <taxon>Nematoda</taxon>
        <taxon>Chromadorea</taxon>
        <taxon>Rhabditida</taxon>
        <taxon>Tylenchina</taxon>
        <taxon>Tylenchomorpha</taxon>
        <taxon>Tylenchoidea</taxon>
        <taxon>Meloidogynidae</taxon>
        <taxon>Meloidogyninae</taxon>
        <taxon>Meloidogyne</taxon>
    </lineage>
</organism>
<keyword evidence="1" id="KW-0472">Membrane</keyword>
<comment type="caution">
    <text evidence="2">The sequence shown here is derived from an EMBL/GenBank/DDBJ whole genome shotgun (WGS) entry which is preliminary data.</text>
</comment>
<reference evidence="2 3" key="1">
    <citation type="submission" date="2020-08" db="EMBL/GenBank/DDBJ databases">
        <authorList>
            <person name="Koutsovoulos G."/>
            <person name="Danchin GJ E."/>
        </authorList>
    </citation>
    <scope>NUCLEOTIDE SEQUENCE [LARGE SCALE GENOMIC DNA]</scope>
</reference>
<evidence type="ECO:0000313" key="2">
    <source>
        <dbReference type="EMBL" id="CAD2190058.1"/>
    </source>
</evidence>
<evidence type="ECO:0000313" key="3">
    <source>
        <dbReference type="Proteomes" id="UP000580250"/>
    </source>
</evidence>
<dbReference type="PANTHER" id="PTHR32015">
    <property type="entry name" value="FASTING INDUCED LIPASE"/>
    <property type="match status" value="1"/>
</dbReference>
<dbReference type="OrthoDB" id="5853720at2759"/>
<proteinExistence type="predicted"/>
<dbReference type="Proteomes" id="UP000580250">
    <property type="component" value="Unassembled WGS sequence"/>
</dbReference>
<dbReference type="InterPro" id="IPR029058">
    <property type="entry name" value="AB_hydrolase_fold"/>
</dbReference>
<dbReference type="EMBL" id="CAJEWN010000785">
    <property type="protein sequence ID" value="CAD2190058.1"/>
    <property type="molecule type" value="Genomic_DNA"/>
</dbReference>
<dbReference type="Pfam" id="PF01674">
    <property type="entry name" value="Lipase_2"/>
    <property type="match status" value="1"/>
</dbReference>
<dbReference type="GO" id="GO:0016042">
    <property type="term" value="P:lipid catabolic process"/>
    <property type="evidence" value="ECO:0007669"/>
    <property type="project" value="InterPro"/>
</dbReference>
<keyword evidence="1" id="KW-1133">Transmembrane helix</keyword>
<name>A0A6V7WSQ5_MELEN</name>
<dbReference type="Gene3D" id="3.40.50.1820">
    <property type="entry name" value="alpha/beta hydrolase"/>
    <property type="match status" value="1"/>
</dbReference>
<dbReference type="InterPro" id="IPR002918">
    <property type="entry name" value="Lipase_EstA/Esterase_EstB"/>
</dbReference>
<keyword evidence="1" id="KW-0812">Transmembrane</keyword>
<evidence type="ECO:0000256" key="1">
    <source>
        <dbReference type="SAM" id="Phobius"/>
    </source>
</evidence>
<feature type="transmembrane region" description="Helical" evidence="1">
    <location>
        <begin position="6"/>
        <end position="27"/>
    </location>
</feature>
<dbReference type="AlphaFoldDB" id="A0A6V7WSQ5"/>
<protein>
    <submittedName>
        <fullName evidence="2">Uncharacterized protein</fullName>
    </submittedName>
</protein>
<dbReference type="PANTHER" id="PTHR32015:SF1">
    <property type="entry name" value="LIPASE"/>
    <property type="match status" value="1"/>
</dbReference>
<dbReference type="SUPFAM" id="SSF53474">
    <property type="entry name" value="alpha/beta-Hydrolases"/>
    <property type="match status" value="1"/>
</dbReference>
<accession>A0A6V7WSQ5</accession>
<dbReference type="GO" id="GO:0016298">
    <property type="term" value="F:lipase activity"/>
    <property type="evidence" value="ECO:0007669"/>
    <property type="project" value="TreeGrafter"/>
</dbReference>